<comment type="caution">
    <text evidence="1">The sequence shown here is derived from an EMBL/GenBank/DDBJ whole genome shotgun (WGS) entry which is preliminary data.</text>
</comment>
<dbReference type="RefSeq" id="XP_060441496.1">
    <property type="nucleotide sequence ID" value="XM_060596543.1"/>
</dbReference>
<protein>
    <submittedName>
        <fullName evidence="1">Uncharacterized protein</fullName>
    </submittedName>
</protein>
<proteinExistence type="predicted"/>
<dbReference type="Proteomes" id="UP001243989">
    <property type="component" value="Unassembled WGS sequence"/>
</dbReference>
<accession>A0AAJ0EBD9</accession>
<evidence type="ECO:0000313" key="1">
    <source>
        <dbReference type="EMBL" id="KAK1625501.1"/>
    </source>
</evidence>
<gene>
    <name evidence="1" type="ORF">BDP81DRAFT_97562</name>
</gene>
<dbReference type="AlphaFoldDB" id="A0AAJ0EBD9"/>
<organism evidence="1 2">
    <name type="scientific">Colletotrichum phormii</name>
    <dbReference type="NCBI Taxonomy" id="359342"/>
    <lineage>
        <taxon>Eukaryota</taxon>
        <taxon>Fungi</taxon>
        <taxon>Dikarya</taxon>
        <taxon>Ascomycota</taxon>
        <taxon>Pezizomycotina</taxon>
        <taxon>Sordariomycetes</taxon>
        <taxon>Hypocreomycetidae</taxon>
        <taxon>Glomerellales</taxon>
        <taxon>Glomerellaceae</taxon>
        <taxon>Colletotrichum</taxon>
        <taxon>Colletotrichum acutatum species complex</taxon>
    </lineage>
</organism>
<name>A0AAJ0EBD9_9PEZI</name>
<dbReference type="GeneID" id="85481405"/>
<keyword evidence="2" id="KW-1185">Reference proteome</keyword>
<sequence length="271" mass="30187">MSGHLVARQSTTESEWCIREPVAQSPSSSRHLFGVTRFQARRSGGISSHQHSVPTTNRAEISRWPTDAENTQRLKWHSGLSPNLSCLSCLSKGPTPPSVSSGWQGMRAPSCGCLTWASRKAIDSTFFFFWDYFCSPILVSRWFPSSLRGHKPAFTGLPAEWGIWASSPQLGSRGTRAGHGESSRIQPDQMPLAVRTRCDTTYSGFVQTMKTPDLYVSVCVHSNIIAHQGQGNRSCRWHPDAEMAIGRPPPDARQSDRQQHQSLQIVRIWPT</sequence>
<reference evidence="1" key="1">
    <citation type="submission" date="2021-06" db="EMBL/GenBank/DDBJ databases">
        <title>Comparative genomics, transcriptomics and evolutionary studies reveal genomic signatures of adaptation to plant cell wall in hemibiotrophic fungi.</title>
        <authorList>
            <consortium name="DOE Joint Genome Institute"/>
            <person name="Baroncelli R."/>
            <person name="Diaz J.F."/>
            <person name="Benocci T."/>
            <person name="Peng M."/>
            <person name="Battaglia E."/>
            <person name="Haridas S."/>
            <person name="Andreopoulos W."/>
            <person name="Labutti K."/>
            <person name="Pangilinan J."/>
            <person name="Floch G.L."/>
            <person name="Makela M.R."/>
            <person name="Henrissat B."/>
            <person name="Grigoriev I.V."/>
            <person name="Crouch J.A."/>
            <person name="De Vries R.P."/>
            <person name="Sukno S.A."/>
            <person name="Thon M.R."/>
        </authorList>
    </citation>
    <scope>NUCLEOTIDE SEQUENCE</scope>
    <source>
        <strain evidence="1">CBS 102054</strain>
    </source>
</reference>
<evidence type="ECO:0000313" key="2">
    <source>
        <dbReference type="Proteomes" id="UP001243989"/>
    </source>
</evidence>
<dbReference type="EMBL" id="JAHMHQ010000020">
    <property type="protein sequence ID" value="KAK1625501.1"/>
    <property type="molecule type" value="Genomic_DNA"/>
</dbReference>